<gene>
    <name evidence="11" type="ORF">AV274_0801</name>
</gene>
<dbReference type="EMBL" id="LXWW01000029">
    <property type="protein sequence ID" value="OAO17458.1"/>
    <property type="molecule type" value="Genomic_DNA"/>
</dbReference>
<feature type="DNA-binding region" description="HMG box" evidence="7">
    <location>
        <begin position="181"/>
        <end position="249"/>
    </location>
</feature>
<dbReference type="GO" id="GO:0005667">
    <property type="term" value="C:transcription regulator complex"/>
    <property type="evidence" value="ECO:0007669"/>
    <property type="project" value="TreeGrafter"/>
</dbReference>
<evidence type="ECO:0000256" key="3">
    <source>
        <dbReference type="ARBA" id="ARBA00022737"/>
    </source>
</evidence>
<keyword evidence="7" id="KW-0238">DNA-binding</keyword>
<evidence type="ECO:0000313" key="11">
    <source>
        <dbReference type="EMBL" id="OAO17458.1"/>
    </source>
</evidence>
<feature type="domain" description="C2H2-type" evidence="10">
    <location>
        <begin position="30"/>
        <end position="57"/>
    </location>
</feature>
<keyword evidence="12" id="KW-1185">Reference proteome</keyword>
<dbReference type="PROSITE" id="PS50157">
    <property type="entry name" value="ZINC_FINGER_C2H2_2"/>
    <property type="match status" value="2"/>
</dbReference>
<dbReference type="InterPro" id="IPR013087">
    <property type="entry name" value="Znf_C2H2_type"/>
</dbReference>
<dbReference type="PROSITE" id="PS00028">
    <property type="entry name" value="ZINC_FINGER_C2H2_1"/>
    <property type="match status" value="2"/>
</dbReference>
<sequence length="309" mass="35852">MSFDMEHCNEDMDIDIPLDFSSKAQEVTDYRCDQCGKYFAASRSLILHKKIHTGIKPYTCPVEGCGKSFYVHAQLVRHSYSHSNLRTEKCPYKNCSSPIKLFKTKADVRQHIKNWHTLEKSEQREQRLMKKLEKYKHYAENYKKLLDQNKSLMEENKKLRLSLAASNPNQPSVSPDKKTSSKRPVPAYTQFLREQYKQIKEQNEKASFTECSKEIAKRWRKLTPEEKKPYLDRFREEMDTYSEEKKDLTLSDVPAPAFESFPSTTNPPVSICRKCGSTDICQVQSPETSLPLLSLPSQPLKSDPVSCYL</sequence>
<dbReference type="Pfam" id="PF00505">
    <property type="entry name" value="HMG_box"/>
    <property type="match status" value="1"/>
</dbReference>
<dbReference type="FunFam" id="3.30.160.60:FF:000383">
    <property type="entry name" value="Uncharacterized protein"/>
    <property type="match status" value="1"/>
</dbReference>
<dbReference type="Gene3D" id="1.10.30.10">
    <property type="entry name" value="High mobility group box domain"/>
    <property type="match status" value="1"/>
</dbReference>
<keyword evidence="4 6" id="KW-0863">Zinc-finger</keyword>
<dbReference type="AlphaFoldDB" id="A0A196SK81"/>
<accession>A0A196SK81</accession>
<evidence type="ECO:0000259" key="10">
    <source>
        <dbReference type="PROSITE" id="PS50157"/>
    </source>
</evidence>
<dbReference type="GO" id="GO:0000785">
    <property type="term" value="C:chromatin"/>
    <property type="evidence" value="ECO:0007669"/>
    <property type="project" value="TreeGrafter"/>
</dbReference>
<dbReference type="InterPro" id="IPR036236">
    <property type="entry name" value="Znf_C2H2_sf"/>
</dbReference>
<evidence type="ECO:0000256" key="6">
    <source>
        <dbReference type="PROSITE-ProRule" id="PRU00042"/>
    </source>
</evidence>
<name>A0A196SK81_BLAHN</name>
<keyword evidence="2" id="KW-0479">Metal-binding</keyword>
<reference evidence="11 12" key="1">
    <citation type="submission" date="2016-05" db="EMBL/GenBank/DDBJ databases">
        <title>Nuclear genome of Blastocystis sp. subtype 1 NandII.</title>
        <authorList>
            <person name="Gentekaki E."/>
            <person name="Curtis B."/>
            <person name="Stairs C."/>
            <person name="Eme L."/>
            <person name="Herman E."/>
            <person name="Klimes V."/>
            <person name="Arias M.C."/>
            <person name="Elias M."/>
            <person name="Hilliou F."/>
            <person name="Klute M."/>
            <person name="Malik S.-B."/>
            <person name="Pightling A."/>
            <person name="Rachubinski R."/>
            <person name="Salas D."/>
            <person name="Schlacht A."/>
            <person name="Suga H."/>
            <person name="Archibald J."/>
            <person name="Ball S.G."/>
            <person name="Clark G."/>
            <person name="Dacks J."/>
            <person name="Van Der Giezen M."/>
            <person name="Tsaousis A."/>
            <person name="Roger A."/>
        </authorList>
    </citation>
    <scope>NUCLEOTIDE SEQUENCE [LARGE SCALE GENOMIC DNA]</scope>
    <source>
        <strain evidence="12">ATCC 50177 / NandII</strain>
    </source>
</reference>
<feature type="domain" description="C2H2-type" evidence="10">
    <location>
        <begin position="58"/>
        <end position="87"/>
    </location>
</feature>
<dbReference type="InterPro" id="IPR009071">
    <property type="entry name" value="HMG_box_dom"/>
</dbReference>
<dbReference type="Gene3D" id="3.30.160.60">
    <property type="entry name" value="Classic Zinc Finger"/>
    <property type="match status" value="2"/>
</dbReference>
<evidence type="ECO:0000256" key="8">
    <source>
        <dbReference type="SAM" id="MobiDB-lite"/>
    </source>
</evidence>
<evidence type="ECO:0000259" key="9">
    <source>
        <dbReference type="PROSITE" id="PS50118"/>
    </source>
</evidence>
<feature type="domain" description="HMG box" evidence="9">
    <location>
        <begin position="181"/>
        <end position="249"/>
    </location>
</feature>
<evidence type="ECO:0000313" key="12">
    <source>
        <dbReference type="Proteomes" id="UP000078348"/>
    </source>
</evidence>
<dbReference type="GO" id="GO:0000978">
    <property type="term" value="F:RNA polymerase II cis-regulatory region sequence-specific DNA binding"/>
    <property type="evidence" value="ECO:0007669"/>
    <property type="project" value="TreeGrafter"/>
</dbReference>
<evidence type="ECO:0000256" key="4">
    <source>
        <dbReference type="ARBA" id="ARBA00022771"/>
    </source>
</evidence>
<dbReference type="PANTHER" id="PTHR14003">
    <property type="entry name" value="TRANSCRIPTIONAL REPRESSOR PROTEIN YY"/>
    <property type="match status" value="1"/>
</dbReference>
<dbReference type="Proteomes" id="UP000078348">
    <property type="component" value="Unassembled WGS sequence"/>
</dbReference>
<dbReference type="SMART" id="SM00398">
    <property type="entry name" value="HMG"/>
    <property type="match status" value="1"/>
</dbReference>
<dbReference type="STRING" id="478820.A0A196SK81"/>
<dbReference type="CDD" id="cd00084">
    <property type="entry name" value="HMG-box_SF"/>
    <property type="match status" value="1"/>
</dbReference>
<organism evidence="11 12">
    <name type="scientific">Blastocystis sp. subtype 1 (strain ATCC 50177 / NandII)</name>
    <dbReference type="NCBI Taxonomy" id="478820"/>
    <lineage>
        <taxon>Eukaryota</taxon>
        <taxon>Sar</taxon>
        <taxon>Stramenopiles</taxon>
        <taxon>Bigyra</taxon>
        <taxon>Opalozoa</taxon>
        <taxon>Opalinata</taxon>
        <taxon>Blastocystidae</taxon>
        <taxon>Blastocystis</taxon>
    </lineage>
</organism>
<dbReference type="SUPFAM" id="SSF47095">
    <property type="entry name" value="HMG-box"/>
    <property type="match status" value="1"/>
</dbReference>
<dbReference type="PANTHER" id="PTHR14003:SF20">
    <property type="entry name" value="FINGER DOMAIN PROTEIN, PUTATIVE (AFU_ORTHOLOGUE AFUA_4G10380)-RELATED"/>
    <property type="match status" value="1"/>
</dbReference>
<keyword evidence="7" id="KW-0539">Nucleus</keyword>
<comment type="similarity">
    <text evidence="1">Belongs to the krueppel C2H2-type zinc-finger protein family.</text>
</comment>
<dbReference type="Pfam" id="PF00096">
    <property type="entry name" value="zf-C2H2"/>
    <property type="match status" value="2"/>
</dbReference>
<feature type="compositionally biased region" description="Polar residues" evidence="8">
    <location>
        <begin position="164"/>
        <end position="173"/>
    </location>
</feature>
<dbReference type="SMART" id="SM00355">
    <property type="entry name" value="ZnF_C2H2"/>
    <property type="match status" value="3"/>
</dbReference>
<comment type="caution">
    <text evidence="11">The sequence shown here is derived from an EMBL/GenBank/DDBJ whole genome shotgun (WGS) entry which is preliminary data.</text>
</comment>
<dbReference type="SUPFAM" id="SSF57667">
    <property type="entry name" value="beta-beta-alpha zinc fingers"/>
    <property type="match status" value="1"/>
</dbReference>
<dbReference type="InterPro" id="IPR036910">
    <property type="entry name" value="HMG_box_dom_sf"/>
</dbReference>
<protein>
    <submittedName>
        <fullName evidence="11">Zinc finger protein</fullName>
    </submittedName>
</protein>
<keyword evidence="5" id="KW-0862">Zinc</keyword>
<dbReference type="OrthoDB" id="8117402at2759"/>
<dbReference type="GO" id="GO:0000981">
    <property type="term" value="F:DNA-binding transcription factor activity, RNA polymerase II-specific"/>
    <property type="evidence" value="ECO:0007669"/>
    <property type="project" value="TreeGrafter"/>
</dbReference>
<evidence type="ECO:0000256" key="2">
    <source>
        <dbReference type="ARBA" id="ARBA00022723"/>
    </source>
</evidence>
<proteinExistence type="inferred from homology"/>
<dbReference type="GO" id="GO:0031519">
    <property type="term" value="C:PcG protein complex"/>
    <property type="evidence" value="ECO:0007669"/>
    <property type="project" value="TreeGrafter"/>
</dbReference>
<dbReference type="GO" id="GO:0008270">
    <property type="term" value="F:zinc ion binding"/>
    <property type="evidence" value="ECO:0007669"/>
    <property type="project" value="UniProtKB-KW"/>
</dbReference>
<evidence type="ECO:0000256" key="5">
    <source>
        <dbReference type="ARBA" id="ARBA00022833"/>
    </source>
</evidence>
<feature type="region of interest" description="Disordered" evidence="8">
    <location>
        <begin position="161"/>
        <end position="184"/>
    </location>
</feature>
<evidence type="ECO:0000256" key="1">
    <source>
        <dbReference type="ARBA" id="ARBA00006991"/>
    </source>
</evidence>
<dbReference type="PROSITE" id="PS50118">
    <property type="entry name" value="HMG_BOX_2"/>
    <property type="match status" value="1"/>
</dbReference>
<evidence type="ECO:0000256" key="7">
    <source>
        <dbReference type="PROSITE-ProRule" id="PRU00267"/>
    </source>
</evidence>
<keyword evidence="3" id="KW-0677">Repeat</keyword>